<sequence length="273" mass="29743">MQSKLQYGLAYDAHAQRVHAYYPQVMTYQTDPATSYMAPTGLNGAHGHSHTPSTHTPYSLATPSAYAHLQHYHHHYSVRLQHGLDYSRDPAWGYYDTAHASTDTHTPLHNHATTHTPRSSKKSSSPNSSPRRSPLTPLSAHGVCESGGGVAVATPVAVRAAPAVHKGAASPELEQHLEAPWKASPTQEVPDYPEYSTYITPPYSAATPTKLNVFTFDPIDPREVNVGRDQRVPSLEAGELPSWTTDAPTKISAWLPTLDDTTVPLRPLHPAAL</sequence>
<dbReference type="EMBL" id="JAHLQT010010127">
    <property type="protein sequence ID" value="KAG7173200.1"/>
    <property type="molecule type" value="Genomic_DNA"/>
</dbReference>
<evidence type="ECO:0000313" key="3">
    <source>
        <dbReference type="EMBL" id="KAG7173200.1"/>
    </source>
</evidence>
<feature type="compositionally biased region" description="Low complexity" evidence="1">
    <location>
        <begin position="122"/>
        <end position="139"/>
    </location>
</feature>
<dbReference type="AlphaFoldDB" id="A0A8J5N0V6"/>
<evidence type="ECO:0000256" key="1">
    <source>
        <dbReference type="SAM" id="MobiDB-lite"/>
    </source>
</evidence>
<feature type="compositionally biased region" description="Polar residues" evidence="1">
    <location>
        <begin position="101"/>
        <end position="115"/>
    </location>
</feature>
<gene>
    <name evidence="2" type="ORF">Hamer_G018971</name>
    <name evidence="3" type="ORF">Hamer_G032049</name>
</gene>
<feature type="region of interest" description="Disordered" evidence="1">
    <location>
        <begin position="101"/>
        <end position="142"/>
    </location>
</feature>
<accession>A0A8J5N0V6</accession>
<proteinExistence type="predicted"/>
<organism evidence="2 4">
    <name type="scientific">Homarus americanus</name>
    <name type="common">American lobster</name>
    <dbReference type="NCBI Taxonomy" id="6706"/>
    <lineage>
        <taxon>Eukaryota</taxon>
        <taxon>Metazoa</taxon>
        <taxon>Ecdysozoa</taxon>
        <taxon>Arthropoda</taxon>
        <taxon>Crustacea</taxon>
        <taxon>Multicrustacea</taxon>
        <taxon>Malacostraca</taxon>
        <taxon>Eumalacostraca</taxon>
        <taxon>Eucarida</taxon>
        <taxon>Decapoda</taxon>
        <taxon>Pleocyemata</taxon>
        <taxon>Astacidea</taxon>
        <taxon>Nephropoidea</taxon>
        <taxon>Nephropidae</taxon>
        <taxon>Homarus</taxon>
    </lineage>
</organism>
<protein>
    <submittedName>
        <fullName evidence="2">Uncharacterized protein</fullName>
    </submittedName>
</protein>
<keyword evidence="4" id="KW-1185">Reference proteome</keyword>
<comment type="caution">
    <text evidence="2">The sequence shown here is derived from an EMBL/GenBank/DDBJ whole genome shotgun (WGS) entry which is preliminary data.</text>
</comment>
<name>A0A8J5N0V6_HOMAM</name>
<dbReference type="Proteomes" id="UP000747542">
    <property type="component" value="Unassembled WGS sequence"/>
</dbReference>
<dbReference type="EMBL" id="JAHLQT010014098">
    <property type="protein sequence ID" value="KAG7170482.1"/>
    <property type="molecule type" value="Genomic_DNA"/>
</dbReference>
<evidence type="ECO:0000313" key="4">
    <source>
        <dbReference type="Proteomes" id="UP000747542"/>
    </source>
</evidence>
<evidence type="ECO:0000313" key="2">
    <source>
        <dbReference type="EMBL" id="KAG7170482.1"/>
    </source>
</evidence>
<reference evidence="2" key="1">
    <citation type="journal article" date="2021" name="Sci. Adv.">
        <title>The American lobster genome reveals insights on longevity, neural, and immune adaptations.</title>
        <authorList>
            <person name="Polinski J.M."/>
            <person name="Zimin A.V."/>
            <person name="Clark K.F."/>
            <person name="Kohn A.B."/>
            <person name="Sadowski N."/>
            <person name="Timp W."/>
            <person name="Ptitsyn A."/>
            <person name="Khanna P."/>
            <person name="Romanova D.Y."/>
            <person name="Williams P."/>
            <person name="Greenwood S.J."/>
            <person name="Moroz L.L."/>
            <person name="Walt D.R."/>
            <person name="Bodnar A.G."/>
        </authorList>
    </citation>
    <scope>NUCLEOTIDE SEQUENCE</scope>
    <source>
        <strain evidence="2">GMGI-L3</strain>
    </source>
</reference>